<keyword evidence="7" id="KW-0146">Chitin degradation</keyword>
<dbReference type="GO" id="GO:0006032">
    <property type="term" value="P:chitin catabolic process"/>
    <property type="evidence" value="ECO:0007669"/>
    <property type="project" value="UniProtKB-KW"/>
</dbReference>
<evidence type="ECO:0000256" key="11">
    <source>
        <dbReference type="ARBA" id="ARBA00023295"/>
    </source>
</evidence>
<name>A0AAV9JCF5_9PEZI</name>
<dbReference type="InterPro" id="IPR050542">
    <property type="entry name" value="Glycosyl_Hydrlase18_Chitinase"/>
</dbReference>
<keyword evidence="10" id="KW-0449">Lipoprotein</keyword>
<keyword evidence="15" id="KW-0732">Signal</keyword>
<gene>
    <name evidence="17" type="ORF">LTR36_006679</name>
</gene>
<dbReference type="InterPro" id="IPR001579">
    <property type="entry name" value="Glyco_hydro_18_chit_AS"/>
</dbReference>
<dbReference type="GO" id="GO:0005576">
    <property type="term" value="C:extracellular region"/>
    <property type="evidence" value="ECO:0007669"/>
    <property type="project" value="TreeGrafter"/>
</dbReference>
<evidence type="ECO:0000256" key="2">
    <source>
        <dbReference type="ARBA" id="ARBA00004609"/>
    </source>
</evidence>
<dbReference type="Proteomes" id="UP001324427">
    <property type="component" value="Unassembled WGS sequence"/>
</dbReference>
<evidence type="ECO:0000256" key="10">
    <source>
        <dbReference type="ARBA" id="ARBA00023288"/>
    </source>
</evidence>
<dbReference type="Gene3D" id="3.20.20.80">
    <property type="entry name" value="Glycosidases"/>
    <property type="match status" value="1"/>
</dbReference>
<keyword evidence="8" id="KW-0472">Membrane</keyword>
<keyword evidence="11 13" id="KW-0326">Glycosidase</keyword>
<dbReference type="InterPro" id="IPR017853">
    <property type="entry name" value="GH"/>
</dbReference>
<dbReference type="GO" id="GO:0000272">
    <property type="term" value="P:polysaccharide catabolic process"/>
    <property type="evidence" value="ECO:0007669"/>
    <property type="project" value="UniProtKB-KW"/>
</dbReference>
<evidence type="ECO:0000256" key="3">
    <source>
        <dbReference type="ARBA" id="ARBA00012729"/>
    </source>
</evidence>
<keyword evidence="4" id="KW-1003">Cell membrane</keyword>
<feature type="chain" id="PRO_5043597461" description="chitinase" evidence="15">
    <location>
        <begin position="22"/>
        <end position="337"/>
    </location>
</feature>
<comment type="similarity">
    <text evidence="14">Belongs to the glycosyl hydrolase 18 family.</text>
</comment>
<evidence type="ECO:0000313" key="18">
    <source>
        <dbReference type="Proteomes" id="UP001324427"/>
    </source>
</evidence>
<evidence type="ECO:0000256" key="6">
    <source>
        <dbReference type="ARBA" id="ARBA00022801"/>
    </source>
</evidence>
<protein>
    <recommendedName>
        <fullName evidence="3">chitinase</fullName>
        <ecNumber evidence="3">3.2.1.14</ecNumber>
    </recommendedName>
</protein>
<evidence type="ECO:0000256" key="8">
    <source>
        <dbReference type="ARBA" id="ARBA00023136"/>
    </source>
</evidence>
<comment type="subcellular location">
    <subcellularLocation>
        <location evidence="2">Cell membrane</location>
        <topology evidence="2">Lipid-anchor</topology>
        <topology evidence="2">GPI-anchor</topology>
    </subcellularLocation>
</comment>
<evidence type="ECO:0000256" key="12">
    <source>
        <dbReference type="ARBA" id="ARBA00023326"/>
    </source>
</evidence>
<dbReference type="PANTHER" id="PTHR45708">
    <property type="entry name" value="ENDOCHITINASE"/>
    <property type="match status" value="1"/>
</dbReference>
<keyword evidence="12" id="KW-0624">Polysaccharide degradation</keyword>
<feature type="signal peptide" evidence="15">
    <location>
        <begin position="1"/>
        <end position="21"/>
    </location>
</feature>
<evidence type="ECO:0000259" key="16">
    <source>
        <dbReference type="PROSITE" id="PS51910"/>
    </source>
</evidence>
<dbReference type="PANTHER" id="PTHR45708:SF47">
    <property type="entry name" value="ENDOCHITINASE A"/>
    <property type="match status" value="1"/>
</dbReference>
<dbReference type="GO" id="GO:0008843">
    <property type="term" value="F:endochitinase activity"/>
    <property type="evidence" value="ECO:0007669"/>
    <property type="project" value="UniProtKB-EC"/>
</dbReference>
<dbReference type="PROSITE" id="PS51910">
    <property type="entry name" value="GH18_2"/>
    <property type="match status" value="1"/>
</dbReference>
<keyword evidence="18" id="KW-1185">Reference proteome</keyword>
<evidence type="ECO:0000256" key="15">
    <source>
        <dbReference type="SAM" id="SignalP"/>
    </source>
</evidence>
<evidence type="ECO:0000256" key="13">
    <source>
        <dbReference type="RuleBase" id="RU000489"/>
    </source>
</evidence>
<evidence type="ECO:0000256" key="9">
    <source>
        <dbReference type="ARBA" id="ARBA00023277"/>
    </source>
</evidence>
<evidence type="ECO:0000313" key="17">
    <source>
        <dbReference type="EMBL" id="KAK4542630.1"/>
    </source>
</evidence>
<keyword evidence="5" id="KW-0336">GPI-anchor</keyword>
<evidence type="ECO:0000256" key="14">
    <source>
        <dbReference type="RuleBase" id="RU004453"/>
    </source>
</evidence>
<keyword evidence="5" id="KW-0325">Glycoprotein</keyword>
<dbReference type="EMBL" id="JAVFHQ010000040">
    <property type="protein sequence ID" value="KAK4542630.1"/>
    <property type="molecule type" value="Genomic_DNA"/>
</dbReference>
<organism evidence="17 18">
    <name type="scientific">Oleoguttula mirabilis</name>
    <dbReference type="NCBI Taxonomy" id="1507867"/>
    <lineage>
        <taxon>Eukaryota</taxon>
        <taxon>Fungi</taxon>
        <taxon>Dikarya</taxon>
        <taxon>Ascomycota</taxon>
        <taxon>Pezizomycotina</taxon>
        <taxon>Dothideomycetes</taxon>
        <taxon>Dothideomycetidae</taxon>
        <taxon>Mycosphaerellales</taxon>
        <taxon>Teratosphaeriaceae</taxon>
        <taxon>Oleoguttula</taxon>
    </lineage>
</organism>
<dbReference type="AlphaFoldDB" id="A0AAV9JCF5"/>
<dbReference type="Pfam" id="PF00704">
    <property type="entry name" value="Glyco_hydro_18"/>
    <property type="match status" value="1"/>
</dbReference>
<dbReference type="PROSITE" id="PS01095">
    <property type="entry name" value="GH18_1"/>
    <property type="match status" value="1"/>
</dbReference>
<dbReference type="GO" id="GO:0098552">
    <property type="term" value="C:side of membrane"/>
    <property type="evidence" value="ECO:0007669"/>
    <property type="project" value="UniProtKB-KW"/>
</dbReference>
<comment type="catalytic activity">
    <reaction evidence="1">
        <text>Random endo-hydrolysis of N-acetyl-beta-D-glucosaminide (1-&gt;4)-beta-linkages in chitin and chitodextrins.</text>
        <dbReference type="EC" id="3.2.1.14"/>
    </reaction>
</comment>
<evidence type="ECO:0000256" key="1">
    <source>
        <dbReference type="ARBA" id="ARBA00000822"/>
    </source>
</evidence>
<proteinExistence type="inferred from homology"/>
<sequence>MPSFSLSAFVATALAVSTSAAFEPTSKTNVVTYWGQGANQQRLVETCKNSAIDVVNIGFVDVFPDQGPGGWPGTNFGNACWGDVYEHDGVNTTLQKTCPYIGEDITACQETYGKTILLSIGGGSSNAYYIEDDTSGESFADFLWGAFGPSSVNGGQPRPFGDAGVDGFDFDIENEIIPAPTDSNGDTIAYATSGYAAMINRFHDTLFSQDPSKTYYISGAPQCTLPDSHYTTVMASAWFDFMWIQFYNSPQCSARAGINHIDGLGSDDISFSAWESSTSLNQDIKYYIGLPAAEAAANDPSYYLTPAEVQQLAKRFINDNAFGGMMLKSLRLPHRVL</sequence>
<evidence type="ECO:0000256" key="4">
    <source>
        <dbReference type="ARBA" id="ARBA00022475"/>
    </source>
</evidence>
<dbReference type="SUPFAM" id="SSF51445">
    <property type="entry name" value="(Trans)glycosidases"/>
    <property type="match status" value="1"/>
</dbReference>
<dbReference type="EC" id="3.2.1.14" evidence="3"/>
<feature type="domain" description="GH18" evidence="16">
    <location>
        <begin position="28"/>
        <end position="337"/>
    </location>
</feature>
<dbReference type="InterPro" id="IPR001223">
    <property type="entry name" value="Glyco_hydro18_cat"/>
</dbReference>
<evidence type="ECO:0000256" key="5">
    <source>
        <dbReference type="ARBA" id="ARBA00022622"/>
    </source>
</evidence>
<keyword evidence="6 13" id="KW-0378">Hydrolase</keyword>
<accession>A0AAV9JCF5</accession>
<reference evidence="17 18" key="1">
    <citation type="submission" date="2021-11" db="EMBL/GenBank/DDBJ databases">
        <title>Black yeast isolated from Biological Soil Crust.</title>
        <authorList>
            <person name="Kurbessoian T."/>
        </authorList>
    </citation>
    <scope>NUCLEOTIDE SEQUENCE [LARGE SCALE GENOMIC DNA]</scope>
    <source>
        <strain evidence="17 18">CCFEE 5522</strain>
    </source>
</reference>
<keyword evidence="9" id="KW-0119">Carbohydrate metabolism</keyword>
<comment type="caution">
    <text evidence="17">The sequence shown here is derived from an EMBL/GenBank/DDBJ whole genome shotgun (WGS) entry which is preliminary data.</text>
</comment>
<dbReference type="GO" id="GO:0005886">
    <property type="term" value="C:plasma membrane"/>
    <property type="evidence" value="ECO:0007669"/>
    <property type="project" value="UniProtKB-SubCell"/>
</dbReference>
<evidence type="ECO:0000256" key="7">
    <source>
        <dbReference type="ARBA" id="ARBA00023024"/>
    </source>
</evidence>